<dbReference type="Proteomes" id="UP000499080">
    <property type="component" value="Unassembled WGS sequence"/>
</dbReference>
<evidence type="ECO:0000256" key="1">
    <source>
        <dbReference type="SAM" id="Phobius"/>
    </source>
</evidence>
<dbReference type="OrthoDB" id="6469757at2759"/>
<dbReference type="AlphaFoldDB" id="A0A4Y2E232"/>
<accession>A0A4Y2E232</accession>
<organism evidence="2 3">
    <name type="scientific">Araneus ventricosus</name>
    <name type="common">Orbweaver spider</name>
    <name type="synonym">Epeira ventricosa</name>
    <dbReference type="NCBI Taxonomy" id="182803"/>
    <lineage>
        <taxon>Eukaryota</taxon>
        <taxon>Metazoa</taxon>
        <taxon>Ecdysozoa</taxon>
        <taxon>Arthropoda</taxon>
        <taxon>Chelicerata</taxon>
        <taxon>Arachnida</taxon>
        <taxon>Araneae</taxon>
        <taxon>Araneomorphae</taxon>
        <taxon>Entelegynae</taxon>
        <taxon>Araneoidea</taxon>
        <taxon>Araneidae</taxon>
        <taxon>Araneus</taxon>
    </lineage>
</organism>
<keyword evidence="3" id="KW-1185">Reference proteome</keyword>
<dbReference type="GO" id="GO:0004190">
    <property type="term" value="F:aspartic-type endopeptidase activity"/>
    <property type="evidence" value="ECO:0007669"/>
    <property type="project" value="InterPro"/>
</dbReference>
<evidence type="ECO:0000313" key="3">
    <source>
        <dbReference type="Proteomes" id="UP000499080"/>
    </source>
</evidence>
<gene>
    <name evidence="2" type="ORF">AVEN_187930_1</name>
</gene>
<keyword evidence="1" id="KW-0472">Membrane</keyword>
<evidence type="ECO:0000313" key="2">
    <source>
        <dbReference type="EMBL" id="GBM21925.1"/>
    </source>
</evidence>
<keyword evidence="1" id="KW-1133">Transmembrane helix</keyword>
<sequence>MSGDYFKAGKTTYGFLAGRRLLFLNKAPEEGLSVSALIAGESGLYLEGYICGILCLLLVDTGTAVTLLRTVLAQKWKKELIYTVPKHSFKNCYS</sequence>
<dbReference type="PROSITE" id="PS00141">
    <property type="entry name" value="ASP_PROTEASE"/>
    <property type="match status" value="1"/>
</dbReference>
<comment type="caution">
    <text evidence="2">The sequence shown here is derived from an EMBL/GenBank/DDBJ whole genome shotgun (WGS) entry which is preliminary data.</text>
</comment>
<dbReference type="EMBL" id="BGPR01000470">
    <property type="protein sequence ID" value="GBM21925.1"/>
    <property type="molecule type" value="Genomic_DNA"/>
</dbReference>
<name>A0A4Y2E232_ARAVE</name>
<feature type="transmembrane region" description="Helical" evidence="1">
    <location>
        <begin position="44"/>
        <end position="68"/>
    </location>
</feature>
<keyword evidence="1" id="KW-0812">Transmembrane</keyword>
<proteinExistence type="predicted"/>
<dbReference type="GO" id="GO:0006508">
    <property type="term" value="P:proteolysis"/>
    <property type="evidence" value="ECO:0007669"/>
    <property type="project" value="InterPro"/>
</dbReference>
<reference evidence="2 3" key="1">
    <citation type="journal article" date="2019" name="Sci. Rep.">
        <title>Orb-weaving spider Araneus ventricosus genome elucidates the spidroin gene catalogue.</title>
        <authorList>
            <person name="Kono N."/>
            <person name="Nakamura H."/>
            <person name="Ohtoshi R."/>
            <person name="Moran D.A.P."/>
            <person name="Shinohara A."/>
            <person name="Yoshida Y."/>
            <person name="Fujiwara M."/>
            <person name="Mori M."/>
            <person name="Tomita M."/>
            <person name="Arakawa K."/>
        </authorList>
    </citation>
    <scope>NUCLEOTIDE SEQUENCE [LARGE SCALE GENOMIC DNA]</scope>
</reference>
<dbReference type="InterPro" id="IPR001969">
    <property type="entry name" value="Aspartic_peptidase_AS"/>
</dbReference>
<protein>
    <submittedName>
        <fullName evidence="2">Uncharacterized protein</fullName>
    </submittedName>
</protein>